<dbReference type="GO" id="GO:0006281">
    <property type="term" value="P:DNA repair"/>
    <property type="evidence" value="ECO:0007669"/>
    <property type="project" value="UniProtKB-KW"/>
</dbReference>
<feature type="binding site" evidence="10">
    <location>
        <position position="283"/>
    </location>
    <ligand>
        <name>NAD(+)</name>
        <dbReference type="ChEBI" id="CHEBI:57540"/>
    </ligand>
</feature>
<evidence type="ECO:0000256" key="7">
    <source>
        <dbReference type="ARBA" id="ARBA00023027"/>
    </source>
</evidence>
<dbReference type="SUPFAM" id="SSF50249">
    <property type="entry name" value="Nucleic acid-binding proteins"/>
    <property type="match status" value="1"/>
</dbReference>
<feature type="binding site" evidence="10">
    <location>
        <position position="419"/>
    </location>
    <ligand>
        <name>Zn(2+)</name>
        <dbReference type="ChEBI" id="CHEBI:29105"/>
    </ligand>
</feature>
<keyword evidence="11" id="KW-0175">Coiled coil</keyword>
<dbReference type="NCBIfam" id="TIGR00575">
    <property type="entry name" value="dnlj"/>
    <property type="match status" value="1"/>
</dbReference>
<dbReference type="RefSeq" id="WP_193622029.1">
    <property type="nucleotide sequence ID" value="NZ_JACRYS020000008.1"/>
</dbReference>
<dbReference type="SUPFAM" id="SSF47781">
    <property type="entry name" value="RuvA domain 2-like"/>
    <property type="match status" value="1"/>
</dbReference>
<comment type="function">
    <text evidence="10">DNA ligase that catalyzes the formation of phosphodiester linkages between 5'-phosphoryl and 3'-hydroxyl groups in double-stranded DNA using NAD as a coenzyme and as the energy source for the reaction. It is essential for DNA replication and repair of damaged DNA.</text>
</comment>
<evidence type="ECO:0000256" key="4">
    <source>
        <dbReference type="ARBA" id="ARBA00022763"/>
    </source>
</evidence>
<evidence type="ECO:0000259" key="12">
    <source>
        <dbReference type="PROSITE" id="PS50172"/>
    </source>
</evidence>
<evidence type="ECO:0000313" key="13">
    <source>
        <dbReference type="EMBL" id="UQV27069.1"/>
    </source>
</evidence>
<dbReference type="EC" id="6.5.1.2" evidence="10"/>
<dbReference type="InterPro" id="IPR012340">
    <property type="entry name" value="NA-bd_OB-fold"/>
</dbReference>
<organism evidence="13 14">
    <name type="scientific">Candidatus Phytoplasma asiaticum</name>
    <dbReference type="NCBI Taxonomy" id="2763338"/>
    <lineage>
        <taxon>Bacteria</taxon>
        <taxon>Bacillati</taxon>
        <taxon>Mycoplasmatota</taxon>
        <taxon>Mollicutes</taxon>
        <taxon>Acholeplasmatales</taxon>
        <taxon>Acholeplasmataceae</taxon>
        <taxon>Candidatus Phytoplasma</taxon>
        <taxon>16SrII (Peanut WB group)</taxon>
    </lineage>
</organism>
<dbReference type="Gene3D" id="3.30.470.30">
    <property type="entry name" value="DNA ligase/mRNA capping enzyme"/>
    <property type="match status" value="1"/>
</dbReference>
<accession>A0AAX3B8W4</accession>
<dbReference type="SMART" id="SM00292">
    <property type="entry name" value="BRCT"/>
    <property type="match status" value="1"/>
</dbReference>
<dbReference type="KEGG" id="pphy:H7686_0001750"/>
<comment type="cofactor">
    <cofactor evidence="10">
        <name>Mg(2+)</name>
        <dbReference type="ChEBI" id="CHEBI:18420"/>
    </cofactor>
    <cofactor evidence="10">
        <name>Mn(2+)</name>
        <dbReference type="ChEBI" id="CHEBI:29035"/>
    </cofactor>
</comment>
<evidence type="ECO:0000256" key="9">
    <source>
        <dbReference type="ARBA" id="ARBA00034005"/>
    </source>
</evidence>
<feature type="domain" description="BRCT" evidence="12">
    <location>
        <begin position="591"/>
        <end position="672"/>
    </location>
</feature>
<feature type="binding site" evidence="10">
    <location>
        <position position="424"/>
    </location>
    <ligand>
        <name>Zn(2+)</name>
        <dbReference type="ChEBI" id="CHEBI:29105"/>
    </ligand>
</feature>
<feature type="binding site" evidence="10">
    <location>
        <position position="401"/>
    </location>
    <ligand>
        <name>Zn(2+)</name>
        <dbReference type="ChEBI" id="CHEBI:29105"/>
    </ligand>
</feature>
<feature type="binding site" evidence="10">
    <location>
        <position position="111"/>
    </location>
    <ligand>
        <name>NAD(+)</name>
        <dbReference type="ChEBI" id="CHEBI:57540"/>
    </ligand>
</feature>
<dbReference type="Gene3D" id="6.20.10.30">
    <property type="match status" value="1"/>
</dbReference>
<feature type="binding site" evidence="10">
    <location>
        <position position="307"/>
    </location>
    <ligand>
        <name>NAD(+)</name>
        <dbReference type="ChEBI" id="CHEBI:57540"/>
    </ligand>
</feature>
<dbReference type="NCBIfam" id="NF005932">
    <property type="entry name" value="PRK07956.1"/>
    <property type="match status" value="1"/>
</dbReference>
<keyword evidence="6 10" id="KW-0460">Magnesium</keyword>
<dbReference type="AlphaFoldDB" id="A0AAX3B8W4"/>
<keyword evidence="5 10" id="KW-0862">Zinc</keyword>
<evidence type="ECO:0000256" key="6">
    <source>
        <dbReference type="ARBA" id="ARBA00022842"/>
    </source>
</evidence>
<evidence type="ECO:0000256" key="3">
    <source>
        <dbReference type="ARBA" id="ARBA00022723"/>
    </source>
</evidence>
<dbReference type="PROSITE" id="PS50172">
    <property type="entry name" value="BRCT"/>
    <property type="match status" value="1"/>
</dbReference>
<dbReference type="Pfam" id="PF00533">
    <property type="entry name" value="BRCT"/>
    <property type="match status" value="1"/>
</dbReference>
<dbReference type="GO" id="GO:0046872">
    <property type="term" value="F:metal ion binding"/>
    <property type="evidence" value="ECO:0007669"/>
    <property type="project" value="UniProtKB-KW"/>
</dbReference>
<keyword evidence="4 10" id="KW-0227">DNA damage</keyword>
<evidence type="ECO:0000256" key="11">
    <source>
        <dbReference type="SAM" id="Coils"/>
    </source>
</evidence>
<feature type="binding site" evidence="10">
    <location>
        <position position="404"/>
    </location>
    <ligand>
        <name>Zn(2+)</name>
        <dbReference type="ChEBI" id="CHEBI:29105"/>
    </ligand>
</feature>
<protein>
    <recommendedName>
        <fullName evidence="10">DNA ligase</fullName>
        <ecNumber evidence="10">6.5.1.2</ecNumber>
    </recommendedName>
    <alternativeName>
        <fullName evidence="10">Polydeoxyribonucleotide synthase [NAD(+)]</fullName>
    </alternativeName>
</protein>
<dbReference type="InterPro" id="IPR001679">
    <property type="entry name" value="DNA_ligase"/>
</dbReference>
<sequence>MLDIIKKIKQLTKKINQANYEYFNLNQSSLSDKQYDALLQELIYLEQNYPQYKLKNSPTDKIGSSLDDNKIPKINHSKPMLSLDNAFDITKVKKFYTKIMEQYPHCNFITELKIDGIAINLKYEQGILMQATTRGNGLVGEVVTHNIKNITDIPLKLLQPIDLEVRGEVFFNYENFKKLNEKHNKEQKKSFANPRNAASGTIRLLNPNIVASRNLSSFLYSIVKTSLIVHTQKEVLELLKKLGFSVNPYYHIINSWSDLINFIDYYIDLKTSLNYDVDGIVIKLNQLDLYPKIGYTNKFPKYALAYKFNSITGETIIKNILFYVGRTGIINLVADLEPIILDGSKISRVTLHNYNYIKNKDIRINDSVIIVKSGSIIPRIIKVIINKRVASTKPFVMITKCPSCDSLLKKENNGINYFCINSECNEKKIQKIIHFASKEAMDIHILGSQTLTILFKNKIINKISDLYILKEKKQQLLKLPFFGIKKINNILEAIEKSKQKPFDRVLFGLGIKHVGSKIAQILTNKFYNIYNLKKATIEQLTKIHEIGQEIAHSIHNFFNDEKNVQEIIQLEQHQLNFSTQNIIRYNVDNNVDDNFFKNKKIIITGTLSQYTRSQIIQNLSKLGALIVNNISKKTNYLICGANYSEKKLEKAKNINITIIQELELYKLLSQTKNKI</sequence>
<keyword evidence="10" id="KW-0464">Manganese</keyword>
<dbReference type="Gene3D" id="1.10.287.610">
    <property type="entry name" value="Helix hairpin bin"/>
    <property type="match status" value="1"/>
</dbReference>
<evidence type="ECO:0000256" key="5">
    <source>
        <dbReference type="ARBA" id="ARBA00022833"/>
    </source>
</evidence>
<keyword evidence="8 10" id="KW-0234">DNA repair</keyword>
<dbReference type="CDD" id="cd00114">
    <property type="entry name" value="LIGANc"/>
    <property type="match status" value="1"/>
</dbReference>
<dbReference type="InterPro" id="IPR001357">
    <property type="entry name" value="BRCT_dom"/>
</dbReference>
<dbReference type="InterPro" id="IPR013839">
    <property type="entry name" value="DNAligase_adenylation"/>
</dbReference>
<name>A0AAX3B8W4_9MOLU</name>
<dbReference type="Pfam" id="PF03120">
    <property type="entry name" value="OB_DNA_ligase"/>
    <property type="match status" value="1"/>
</dbReference>
<keyword evidence="3 10" id="KW-0479">Metal-binding</keyword>
<dbReference type="SMART" id="SM00532">
    <property type="entry name" value="LIGANc"/>
    <property type="match status" value="1"/>
</dbReference>
<dbReference type="CDD" id="cd17748">
    <property type="entry name" value="BRCT_DNA_ligase_like"/>
    <property type="match status" value="1"/>
</dbReference>
<proteinExistence type="inferred from homology"/>
<evidence type="ECO:0000256" key="10">
    <source>
        <dbReference type="HAMAP-Rule" id="MF_01588"/>
    </source>
</evidence>
<evidence type="ECO:0000313" key="14">
    <source>
        <dbReference type="Proteomes" id="UP000769022"/>
    </source>
</evidence>
<keyword evidence="1 10" id="KW-0436">Ligase</keyword>
<dbReference type="InterPro" id="IPR033136">
    <property type="entry name" value="DNA_ligase_CS"/>
</dbReference>
<evidence type="ECO:0000256" key="2">
    <source>
        <dbReference type="ARBA" id="ARBA00022705"/>
    </source>
</evidence>
<dbReference type="InterPro" id="IPR004150">
    <property type="entry name" value="NAD_DNA_ligase_OB"/>
</dbReference>
<dbReference type="Gene3D" id="1.10.150.20">
    <property type="entry name" value="5' to 3' exonuclease, C-terminal subdomain"/>
    <property type="match status" value="2"/>
</dbReference>
<evidence type="ECO:0000256" key="1">
    <source>
        <dbReference type="ARBA" id="ARBA00022598"/>
    </source>
</evidence>
<dbReference type="Pfam" id="PF12826">
    <property type="entry name" value="HHH_2"/>
    <property type="match status" value="1"/>
</dbReference>
<dbReference type="InterPro" id="IPR013840">
    <property type="entry name" value="DNAligase_N"/>
</dbReference>
<dbReference type="InterPro" id="IPR010994">
    <property type="entry name" value="RuvA_2-like"/>
</dbReference>
<dbReference type="InterPro" id="IPR036420">
    <property type="entry name" value="BRCT_dom_sf"/>
</dbReference>
<evidence type="ECO:0000256" key="8">
    <source>
        <dbReference type="ARBA" id="ARBA00023204"/>
    </source>
</evidence>
<dbReference type="Pfam" id="PF01653">
    <property type="entry name" value="DNA_ligase_aden"/>
    <property type="match status" value="1"/>
</dbReference>
<dbReference type="Proteomes" id="UP000769022">
    <property type="component" value="Chromosome"/>
</dbReference>
<feature type="active site" description="N6-AMP-lysine intermediate" evidence="10">
    <location>
        <position position="113"/>
    </location>
</feature>
<feature type="binding site" evidence="10">
    <location>
        <position position="134"/>
    </location>
    <ligand>
        <name>NAD(+)</name>
        <dbReference type="ChEBI" id="CHEBI:57540"/>
    </ligand>
</feature>
<keyword evidence="2 10" id="KW-0235">DNA replication</keyword>
<reference evidence="13 14" key="1">
    <citation type="submission" date="2022-05" db="EMBL/GenBank/DDBJ databases">
        <title>'Parthenium hysterophorus' phyllody phytoplasma strain PR34.</title>
        <authorList>
            <person name="Kirdat K."/>
            <person name="Tiwarekar B."/>
            <person name="Yadav A."/>
        </authorList>
    </citation>
    <scope>NUCLEOTIDE SEQUENCE [LARGE SCALE GENOMIC DNA]</scope>
    <source>
        <strain evidence="13 14">PR34</strain>
    </source>
</reference>
<dbReference type="GO" id="GO:0003911">
    <property type="term" value="F:DNA ligase (NAD+) activity"/>
    <property type="evidence" value="ECO:0007669"/>
    <property type="project" value="UniProtKB-UniRule"/>
</dbReference>
<dbReference type="FunFam" id="1.10.150.20:FF:000006">
    <property type="entry name" value="DNA ligase"/>
    <property type="match status" value="1"/>
</dbReference>
<feature type="binding site" evidence="10">
    <location>
        <begin position="32"/>
        <end position="36"/>
    </location>
    <ligand>
        <name>NAD(+)</name>
        <dbReference type="ChEBI" id="CHEBI:57540"/>
    </ligand>
</feature>
<dbReference type="Gene3D" id="2.40.50.140">
    <property type="entry name" value="Nucleic acid-binding proteins"/>
    <property type="match status" value="1"/>
</dbReference>
<feature type="coiled-coil region" evidence="11">
    <location>
        <begin position="1"/>
        <end position="28"/>
    </location>
</feature>
<dbReference type="Gene3D" id="3.40.50.10190">
    <property type="entry name" value="BRCT domain"/>
    <property type="match status" value="1"/>
</dbReference>
<keyword evidence="7 10" id="KW-0520">NAD</keyword>
<gene>
    <name evidence="10 13" type="primary">ligA</name>
    <name evidence="13" type="ORF">H7686_0001750</name>
</gene>
<dbReference type="SUPFAM" id="SSF56091">
    <property type="entry name" value="DNA ligase/mRNA capping enzyme, catalytic domain"/>
    <property type="match status" value="1"/>
</dbReference>
<feature type="binding site" evidence="10">
    <location>
        <begin position="82"/>
        <end position="83"/>
    </location>
    <ligand>
        <name>NAD(+)</name>
        <dbReference type="ChEBI" id="CHEBI:57540"/>
    </ligand>
</feature>
<dbReference type="GO" id="GO:0006260">
    <property type="term" value="P:DNA replication"/>
    <property type="evidence" value="ECO:0007669"/>
    <property type="project" value="UniProtKB-KW"/>
</dbReference>
<feature type="binding site" evidence="10">
    <location>
        <position position="168"/>
    </location>
    <ligand>
        <name>NAD(+)</name>
        <dbReference type="ChEBI" id="CHEBI:57540"/>
    </ligand>
</feature>
<dbReference type="InterPro" id="IPR041663">
    <property type="entry name" value="DisA/LigA_HHH"/>
</dbReference>
<comment type="catalytic activity">
    <reaction evidence="9 10">
        <text>NAD(+) + (deoxyribonucleotide)n-3'-hydroxyl + 5'-phospho-(deoxyribonucleotide)m = (deoxyribonucleotide)n+m + AMP + beta-nicotinamide D-nucleotide.</text>
        <dbReference type="EC" id="6.5.1.2"/>
    </reaction>
</comment>
<keyword evidence="14" id="KW-1185">Reference proteome</keyword>
<comment type="similarity">
    <text evidence="10">Belongs to the NAD-dependent DNA ligase family. LigA subfamily.</text>
</comment>
<dbReference type="PROSITE" id="PS01056">
    <property type="entry name" value="DNA_LIGASE_N2"/>
    <property type="match status" value="1"/>
</dbReference>
<dbReference type="HAMAP" id="MF_01588">
    <property type="entry name" value="DNA_ligase_A"/>
    <property type="match status" value="1"/>
</dbReference>
<dbReference type="EMBL" id="CP097206">
    <property type="protein sequence ID" value="UQV27069.1"/>
    <property type="molecule type" value="Genomic_DNA"/>
</dbReference>
<dbReference type="PIRSF" id="PIRSF001604">
    <property type="entry name" value="LigA"/>
    <property type="match status" value="1"/>
</dbReference>
<dbReference type="SUPFAM" id="SSF52113">
    <property type="entry name" value="BRCT domain"/>
    <property type="match status" value="1"/>
</dbReference>